<dbReference type="Gene3D" id="3.30.565.10">
    <property type="entry name" value="Histidine kinase-like ATPase, C-terminal domain"/>
    <property type="match status" value="1"/>
</dbReference>
<evidence type="ECO:0000313" key="12">
    <source>
        <dbReference type="EMBL" id="QGX94326.1"/>
    </source>
</evidence>
<dbReference type="OrthoDB" id="8127at2157"/>
<dbReference type="InterPro" id="IPR036890">
    <property type="entry name" value="HATPase_C_sf"/>
</dbReference>
<feature type="domain" description="Histidine kinase" evidence="8">
    <location>
        <begin position="401"/>
        <end position="591"/>
    </location>
</feature>
<dbReference type="SUPFAM" id="SSF55874">
    <property type="entry name" value="ATPase domain of HSP90 chaperone/DNA topoisomerase II/histidine kinase"/>
    <property type="match status" value="1"/>
</dbReference>
<dbReference type="InterPro" id="IPR013767">
    <property type="entry name" value="PAS_fold"/>
</dbReference>
<dbReference type="InterPro" id="IPR000014">
    <property type="entry name" value="PAS"/>
</dbReference>
<dbReference type="NCBIfam" id="TIGR00229">
    <property type="entry name" value="sensory_box"/>
    <property type="match status" value="2"/>
</dbReference>
<sequence>MSATDTFRLLHVDDDPAVLDLTSSFLDRELGWEVTTLTETSPEAALSRVADDADADVDCIISDYDMPAMDGLAFFEAVREHGITTPFILYTGKGSEEIASRALNAGVTGYFQKGGPDQQRRLANRVEQVLDDRRTQAVADRYSTVIEALGYPVYVVDADGRFEFVNESFAELTGYDRETIIGSLPSLIKDDAAVERAESELGGILSADGPDSSQFEVDIVPKEGDPIRCRDHMAALPYDGECFEGSVGILRDVSAERRRRRELDYRTRAMDEAPTGITMTDPSRADNPMIYVNDAFVEMTGYDREAALDRNCRFLQGPDTDSEPVETLNEAIEAGEPATVTLRNYRRDGEPFWNRVSIAPLRDDDGEVARWVGFQEDVTEYRRYRRRLERQNERLERFAGVLSHDLRNPLTVAAGELELAKCATEAGHEHLDAVADAHARIEALIDDLLTLARDTDGDMDREALSLPTMVTRCWSDIETRDATLRVETERTVNAESRRFRRLLTNLLGNAVEHGGDDVVVTVGETDGGFYVADDGPGIPESERDRIFEAGYSTDEGGTGFGLEIVREFVDVHGWTVDVTESADGGARFDVRGVDAT</sequence>
<feature type="domain" description="PAS" evidence="10">
    <location>
        <begin position="138"/>
        <end position="182"/>
    </location>
</feature>
<dbReference type="KEGG" id="hra:EI982_05755"/>
<dbReference type="Pfam" id="PF00512">
    <property type="entry name" value="HisKA"/>
    <property type="match status" value="1"/>
</dbReference>
<dbReference type="SMART" id="SM00388">
    <property type="entry name" value="HisKA"/>
    <property type="match status" value="1"/>
</dbReference>
<keyword evidence="5" id="KW-0418">Kinase</keyword>
<evidence type="ECO:0000259" key="11">
    <source>
        <dbReference type="PROSITE" id="PS50113"/>
    </source>
</evidence>
<evidence type="ECO:0000259" key="9">
    <source>
        <dbReference type="PROSITE" id="PS50110"/>
    </source>
</evidence>
<evidence type="ECO:0000256" key="6">
    <source>
        <dbReference type="ARBA" id="ARBA00023012"/>
    </source>
</evidence>
<evidence type="ECO:0000256" key="4">
    <source>
        <dbReference type="ARBA" id="ARBA00022679"/>
    </source>
</evidence>
<dbReference type="PROSITE" id="PS50110">
    <property type="entry name" value="RESPONSE_REGULATORY"/>
    <property type="match status" value="1"/>
</dbReference>
<dbReference type="Gene3D" id="1.10.287.130">
    <property type="match status" value="1"/>
</dbReference>
<dbReference type="PROSITE" id="PS50109">
    <property type="entry name" value="HIS_KIN"/>
    <property type="match status" value="1"/>
</dbReference>
<dbReference type="InterPro" id="IPR001610">
    <property type="entry name" value="PAC"/>
</dbReference>
<keyword evidence="3 7" id="KW-0597">Phosphoprotein</keyword>
<dbReference type="InterPro" id="IPR050736">
    <property type="entry name" value="Sensor_HK_Regulatory"/>
</dbReference>
<evidence type="ECO:0000259" key="10">
    <source>
        <dbReference type="PROSITE" id="PS50112"/>
    </source>
</evidence>
<evidence type="ECO:0000256" key="3">
    <source>
        <dbReference type="ARBA" id="ARBA00022553"/>
    </source>
</evidence>
<organism evidence="12 13">
    <name type="scientific">Haloplanus rallus</name>
    <dbReference type="NCBI Taxonomy" id="1816183"/>
    <lineage>
        <taxon>Archaea</taxon>
        <taxon>Methanobacteriati</taxon>
        <taxon>Methanobacteriota</taxon>
        <taxon>Stenosarchaea group</taxon>
        <taxon>Halobacteria</taxon>
        <taxon>Halobacteriales</taxon>
        <taxon>Haloferacaceae</taxon>
        <taxon>Haloplanus</taxon>
    </lineage>
</organism>
<feature type="domain" description="Response regulatory" evidence="9">
    <location>
        <begin position="8"/>
        <end position="128"/>
    </location>
</feature>
<dbReference type="GeneID" id="43369016"/>
<evidence type="ECO:0000256" key="7">
    <source>
        <dbReference type="PROSITE-ProRule" id="PRU00169"/>
    </source>
</evidence>
<evidence type="ECO:0000313" key="13">
    <source>
        <dbReference type="Proteomes" id="UP000428325"/>
    </source>
</evidence>
<keyword evidence="13" id="KW-1185">Reference proteome</keyword>
<dbReference type="PROSITE" id="PS50113">
    <property type="entry name" value="PAC"/>
    <property type="match status" value="1"/>
</dbReference>
<dbReference type="SUPFAM" id="SSF47384">
    <property type="entry name" value="Homodimeric domain of signal transducing histidine kinase"/>
    <property type="match status" value="1"/>
</dbReference>
<dbReference type="Pfam" id="PF02518">
    <property type="entry name" value="HATPase_c"/>
    <property type="match status" value="1"/>
</dbReference>
<dbReference type="Pfam" id="PF13426">
    <property type="entry name" value="PAS_9"/>
    <property type="match status" value="1"/>
</dbReference>
<evidence type="ECO:0000256" key="2">
    <source>
        <dbReference type="ARBA" id="ARBA00012438"/>
    </source>
</evidence>
<dbReference type="SMART" id="SM00448">
    <property type="entry name" value="REC"/>
    <property type="match status" value="1"/>
</dbReference>
<dbReference type="PANTHER" id="PTHR43711">
    <property type="entry name" value="TWO-COMPONENT HISTIDINE KINASE"/>
    <property type="match status" value="1"/>
</dbReference>
<dbReference type="InterPro" id="IPR000700">
    <property type="entry name" value="PAS-assoc_C"/>
</dbReference>
<dbReference type="InterPro" id="IPR011006">
    <property type="entry name" value="CheY-like_superfamily"/>
</dbReference>
<feature type="domain" description="PAS" evidence="10">
    <location>
        <begin position="262"/>
        <end position="335"/>
    </location>
</feature>
<dbReference type="InterPro" id="IPR003661">
    <property type="entry name" value="HisK_dim/P_dom"/>
</dbReference>
<dbReference type="EMBL" id="CP034345">
    <property type="protein sequence ID" value="QGX94326.1"/>
    <property type="molecule type" value="Genomic_DNA"/>
</dbReference>
<dbReference type="SMART" id="SM00387">
    <property type="entry name" value="HATPase_c"/>
    <property type="match status" value="1"/>
</dbReference>
<reference evidence="12 13" key="1">
    <citation type="submission" date="2018-12" db="EMBL/GenBank/DDBJ databases">
        <title>Complete genome sequence of Haloplanus rallus MBLA0036.</title>
        <authorList>
            <person name="Nam Y.-d."/>
            <person name="Kang J."/>
            <person name="Chung W.-H."/>
            <person name="Park Y.S."/>
        </authorList>
    </citation>
    <scope>NUCLEOTIDE SEQUENCE [LARGE SCALE GENOMIC DNA]</scope>
    <source>
        <strain evidence="12 13">MBLA0036</strain>
    </source>
</reference>
<dbReference type="SUPFAM" id="SSF52172">
    <property type="entry name" value="CheY-like"/>
    <property type="match status" value="1"/>
</dbReference>
<dbReference type="InterPro" id="IPR005467">
    <property type="entry name" value="His_kinase_dom"/>
</dbReference>
<dbReference type="PRINTS" id="PR00344">
    <property type="entry name" value="BCTRLSENSOR"/>
</dbReference>
<dbReference type="RefSeq" id="WP_157688562.1">
    <property type="nucleotide sequence ID" value="NZ_CP034345.1"/>
</dbReference>
<feature type="domain" description="PAC" evidence="11">
    <location>
        <begin position="338"/>
        <end position="390"/>
    </location>
</feature>
<dbReference type="PROSITE" id="PS50112">
    <property type="entry name" value="PAS"/>
    <property type="match status" value="2"/>
</dbReference>
<keyword evidence="4" id="KW-0808">Transferase</keyword>
<dbReference type="CDD" id="cd00156">
    <property type="entry name" value="REC"/>
    <property type="match status" value="1"/>
</dbReference>
<dbReference type="InterPro" id="IPR004358">
    <property type="entry name" value="Sig_transdc_His_kin-like_C"/>
</dbReference>
<dbReference type="SUPFAM" id="SSF55785">
    <property type="entry name" value="PYP-like sensor domain (PAS domain)"/>
    <property type="match status" value="2"/>
</dbReference>
<dbReference type="Gene3D" id="3.40.50.2300">
    <property type="match status" value="1"/>
</dbReference>
<evidence type="ECO:0000256" key="1">
    <source>
        <dbReference type="ARBA" id="ARBA00000085"/>
    </source>
</evidence>
<dbReference type="CDD" id="cd00130">
    <property type="entry name" value="PAS"/>
    <property type="match status" value="2"/>
</dbReference>
<dbReference type="EC" id="2.7.13.3" evidence="2"/>
<dbReference type="InterPro" id="IPR036097">
    <property type="entry name" value="HisK_dim/P_sf"/>
</dbReference>
<dbReference type="AlphaFoldDB" id="A0A6B9F214"/>
<dbReference type="InterPro" id="IPR035965">
    <property type="entry name" value="PAS-like_dom_sf"/>
</dbReference>
<name>A0A6B9F214_9EURY</name>
<dbReference type="GO" id="GO:0000155">
    <property type="term" value="F:phosphorelay sensor kinase activity"/>
    <property type="evidence" value="ECO:0007669"/>
    <property type="project" value="InterPro"/>
</dbReference>
<evidence type="ECO:0000259" key="8">
    <source>
        <dbReference type="PROSITE" id="PS50109"/>
    </source>
</evidence>
<dbReference type="InterPro" id="IPR003594">
    <property type="entry name" value="HATPase_dom"/>
</dbReference>
<protein>
    <recommendedName>
        <fullName evidence="2">histidine kinase</fullName>
        <ecNumber evidence="2">2.7.13.3</ecNumber>
    </recommendedName>
</protein>
<comment type="catalytic activity">
    <reaction evidence="1">
        <text>ATP + protein L-histidine = ADP + protein N-phospho-L-histidine.</text>
        <dbReference type="EC" id="2.7.13.3"/>
    </reaction>
</comment>
<dbReference type="Gene3D" id="3.30.450.20">
    <property type="entry name" value="PAS domain"/>
    <property type="match status" value="2"/>
</dbReference>
<dbReference type="InterPro" id="IPR001789">
    <property type="entry name" value="Sig_transdc_resp-reg_receiver"/>
</dbReference>
<dbReference type="GO" id="GO:0006355">
    <property type="term" value="P:regulation of DNA-templated transcription"/>
    <property type="evidence" value="ECO:0007669"/>
    <property type="project" value="InterPro"/>
</dbReference>
<keyword evidence="6" id="KW-0902">Two-component regulatory system</keyword>
<dbReference type="CDD" id="cd00075">
    <property type="entry name" value="HATPase"/>
    <property type="match status" value="1"/>
</dbReference>
<proteinExistence type="predicted"/>
<feature type="modified residue" description="4-aspartylphosphate" evidence="7">
    <location>
        <position position="63"/>
    </location>
</feature>
<dbReference type="CDD" id="cd00082">
    <property type="entry name" value="HisKA"/>
    <property type="match status" value="1"/>
</dbReference>
<dbReference type="Pfam" id="PF00989">
    <property type="entry name" value="PAS"/>
    <property type="match status" value="1"/>
</dbReference>
<dbReference type="SMART" id="SM00091">
    <property type="entry name" value="PAS"/>
    <property type="match status" value="2"/>
</dbReference>
<accession>A0A6B9F214</accession>
<dbReference type="PANTHER" id="PTHR43711:SF1">
    <property type="entry name" value="HISTIDINE KINASE 1"/>
    <property type="match status" value="1"/>
</dbReference>
<evidence type="ECO:0000256" key="5">
    <source>
        <dbReference type="ARBA" id="ARBA00022777"/>
    </source>
</evidence>
<gene>
    <name evidence="12" type="ORF">EI982_05755</name>
</gene>
<dbReference type="Proteomes" id="UP000428325">
    <property type="component" value="Chromosome"/>
</dbReference>
<dbReference type="Pfam" id="PF00072">
    <property type="entry name" value="Response_reg"/>
    <property type="match status" value="1"/>
</dbReference>
<dbReference type="SMART" id="SM00086">
    <property type="entry name" value="PAC"/>
    <property type="match status" value="2"/>
</dbReference>